<evidence type="ECO:0000313" key="2">
    <source>
        <dbReference type="EMBL" id="QWG09470.1"/>
    </source>
</evidence>
<name>A0ABX8H2U2_9BACT</name>
<sequence>MKNYFTLLLLLKATLLFSQDTITPKGQSKMKCIYMHTFQPFVDDTTKVNEKFVLYLNDQFSEYNNYNDYLIGIEIKRAYAASKLDKNSSVFDILNMKLDNISEPESNNFKVFKDNTSQKVIYTHGFGVLCSF</sequence>
<evidence type="ECO:0000256" key="1">
    <source>
        <dbReference type="SAM" id="SignalP"/>
    </source>
</evidence>
<dbReference type="Proteomes" id="UP000682802">
    <property type="component" value="Chromosome 2"/>
</dbReference>
<protein>
    <submittedName>
        <fullName evidence="2">Uncharacterized protein</fullName>
    </submittedName>
</protein>
<reference evidence="2 3" key="1">
    <citation type="submission" date="2021-05" db="EMBL/GenBank/DDBJ databases">
        <title>Comparative genomic studies on the polysaccharide-degrading batcterial strains of the Flammeovirga genus.</title>
        <authorList>
            <person name="Zewei F."/>
            <person name="Zheng Z."/>
            <person name="Yu L."/>
            <person name="Ruyue G."/>
            <person name="Yanhong M."/>
            <person name="Yuanyuan C."/>
            <person name="Jingyan G."/>
            <person name="Wenjun H."/>
        </authorList>
    </citation>
    <scope>NUCLEOTIDE SEQUENCE [LARGE SCALE GENOMIC DNA]</scope>
    <source>
        <strain evidence="2 3">YS10</strain>
    </source>
</reference>
<proteinExistence type="predicted"/>
<keyword evidence="3" id="KW-1185">Reference proteome</keyword>
<dbReference type="RefSeq" id="WP_144076143.1">
    <property type="nucleotide sequence ID" value="NZ_CP076129.1"/>
</dbReference>
<organism evidence="2 3">
    <name type="scientific">Flammeovirga kamogawensis</name>
    <dbReference type="NCBI Taxonomy" id="373891"/>
    <lineage>
        <taxon>Bacteria</taxon>
        <taxon>Pseudomonadati</taxon>
        <taxon>Bacteroidota</taxon>
        <taxon>Cytophagia</taxon>
        <taxon>Cytophagales</taxon>
        <taxon>Flammeovirgaceae</taxon>
        <taxon>Flammeovirga</taxon>
    </lineage>
</organism>
<gene>
    <name evidence="2" type="ORF">KM029_22960</name>
</gene>
<keyword evidence="1" id="KW-0732">Signal</keyword>
<feature type="signal peptide" evidence="1">
    <location>
        <begin position="1"/>
        <end position="18"/>
    </location>
</feature>
<evidence type="ECO:0000313" key="3">
    <source>
        <dbReference type="Proteomes" id="UP000682802"/>
    </source>
</evidence>
<dbReference type="EMBL" id="CP076129">
    <property type="protein sequence ID" value="QWG09470.1"/>
    <property type="molecule type" value="Genomic_DNA"/>
</dbReference>
<accession>A0ABX8H2U2</accession>
<feature type="chain" id="PRO_5045069328" evidence="1">
    <location>
        <begin position="19"/>
        <end position="132"/>
    </location>
</feature>